<feature type="transmembrane region" description="Helical" evidence="2">
    <location>
        <begin position="182"/>
        <end position="198"/>
    </location>
</feature>
<keyword evidence="2" id="KW-0472">Membrane</keyword>
<keyword evidence="2" id="KW-1133">Transmembrane helix</keyword>
<feature type="transmembrane region" description="Helical" evidence="2">
    <location>
        <begin position="373"/>
        <end position="394"/>
    </location>
</feature>
<feature type="transmembrane region" description="Helical" evidence="2">
    <location>
        <begin position="205"/>
        <end position="227"/>
    </location>
</feature>
<feature type="transmembrane region" description="Helical" evidence="2">
    <location>
        <begin position="116"/>
        <end position="139"/>
    </location>
</feature>
<evidence type="ECO:0000256" key="1">
    <source>
        <dbReference type="RuleBase" id="RU369079"/>
    </source>
</evidence>
<dbReference type="PANTHER" id="PTHR43849:SF2">
    <property type="entry name" value="BLL3936 PROTEIN"/>
    <property type="match status" value="1"/>
</dbReference>
<evidence type="ECO:0000313" key="5">
    <source>
        <dbReference type="Proteomes" id="UP001597294"/>
    </source>
</evidence>
<feature type="transmembrane region" description="Helical" evidence="2">
    <location>
        <begin position="597"/>
        <end position="619"/>
    </location>
</feature>
<comment type="caution">
    <text evidence="4">The sequence shown here is derived from an EMBL/GenBank/DDBJ whole genome shotgun (WGS) entry which is preliminary data.</text>
</comment>
<dbReference type="EMBL" id="JBHUII010000009">
    <property type="protein sequence ID" value="MFD2206985.1"/>
    <property type="molecule type" value="Genomic_DNA"/>
</dbReference>
<keyword evidence="2" id="KW-0812">Transmembrane</keyword>
<gene>
    <name evidence="4" type="ORF">ACFSKO_15260</name>
</gene>
<reference evidence="5" key="1">
    <citation type="journal article" date="2019" name="Int. J. Syst. Evol. Microbiol.">
        <title>The Global Catalogue of Microorganisms (GCM) 10K type strain sequencing project: providing services to taxonomists for standard genome sequencing and annotation.</title>
        <authorList>
            <consortium name="The Broad Institute Genomics Platform"/>
            <consortium name="The Broad Institute Genome Sequencing Center for Infectious Disease"/>
            <person name="Wu L."/>
            <person name="Ma J."/>
        </authorList>
    </citation>
    <scope>NUCLEOTIDE SEQUENCE [LARGE SCALE GENOMIC DNA]</scope>
    <source>
        <strain evidence="5">CGMCC 4.7192</strain>
    </source>
</reference>
<feature type="transmembrane region" description="Helical" evidence="2">
    <location>
        <begin position="151"/>
        <end position="176"/>
    </location>
</feature>
<dbReference type="RefSeq" id="WP_380253168.1">
    <property type="nucleotide sequence ID" value="NZ_JBHUII010000009.1"/>
</dbReference>
<dbReference type="Pfam" id="PF06808">
    <property type="entry name" value="DctM"/>
    <property type="match status" value="1"/>
</dbReference>
<comment type="subcellular location">
    <subcellularLocation>
        <location evidence="1">Cell inner membrane</location>
        <topology evidence="1">Multi-pass membrane protein</topology>
    </subcellularLocation>
</comment>
<keyword evidence="1" id="KW-0997">Cell inner membrane</keyword>
<organism evidence="4 5">
    <name type="scientific">Kiloniella antarctica</name>
    <dbReference type="NCBI Taxonomy" id="1550907"/>
    <lineage>
        <taxon>Bacteria</taxon>
        <taxon>Pseudomonadati</taxon>
        <taxon>Pseudomonadota</taxon>
        <taxon>Alphaproteobacteria</taxon>
        <taxon>Rhodospirillales</taxon>
        <taxon>Kiloniellaceae</taxon>
        <taxon>Kiloniella</taxon>
    </lineage>
</organism>
<keyword evidence="1" id="KW-1003">Cell membrane</keyword>
<dbReference type="InterPro" id="IPR010656">
    <property type="entry name" value="DctM"/>
</dbReference>
<evidence type="ECO:0000313" key="4">
    <source>
        <dbReference type="EMBL" id="MFD2206985.1"/>
    </source>
</evidence>
<feature type="transmembrane region" description="Helical" evidence="2">
    <location>
        <begin position="639"/>
        <end position="656"/>
    </location>
</feature>
<protein>
    <submittedName>
        <fullName evidence="4">TRAP transporter permease</fullName>
    </submittedName>
</protein>
<feature type="transmembrane region" description="Helical" evidence="2">
    <location>
        <begin position="440"/>
        <end position="458"/>
    </location>
</feature>
<evidence type="ECO:0000259" key="3">
    <source>
        <dbReference type="Pfam" id="PF06808"/>
    </source>
</evidence>
<feature type="transmembrane region" description="Helical" evidence="2">
    <location>
        <begin position="92"/>
        <end position="110"/>
    </location>
</feature>
<dbReference type="InterPro" id="IPR011853">
    <property type="entry name" value="TRAP_DctM-Dct_fused"/>
</dbReference>
<feature type="transmembrane region" description="Helical" evidence="2">
    <location>
        <begin position="544"/>
        <end position="564"/>
    </location>
</feature>
<feature type="transmembrane region" description="Helical" evidence="2">
    <location>
        <begin position="415"/>
        <end position="434"/>
    </location>
</feature>
<dbReference type="Proteomes" id="UP001597294">
    <property type="component" value="Unassembled WGS sequence"/>
</dbReference>
<feature type="transmembrane region" description="Helical" evidence="2">
    <location>
        <begin position="35"/>
        <end position="56"/>
    </location>
</feature>
<proteinExistence type="predicted"/>
<comment type="function">
    <text evidence="1">Part of the tripartite ATP-independent periplasmic (TRAP) transport system.</text>
</comment>
<evidence type="ECO:0000256" key="2">
    <source>
        <dbReference type="SAM" id="Phobius"/>
    </source>
</evidence>
<feature type="transmembrane region" description="Helical" evidence="2">
    <location>
        <begin position="247"/>
        <end position="270"/>
    </location>
</feature>
<feature type="transmembrane region" description="Helical" evidence="2">
    <location>
        <begin position="662"/>
        <end position="682"/>
    </location>
</feature>
<keyword evidence="1" id="KW-0813">Transport</keyword>
<name>A0ABW5BNH2_9PROT</name>
<feature type="transmembrane region" description="Helical" evidence="2">
    <location>
        <begin position="489"/>
        <end position="514"/>
    </location>
</feature>
<feature type="transmembrane region" description="Helical" evidence="2">
    <location>
        <begin position="62"/>
        <end position="80"/>
    </location>
</feature>
<dbReference type="NCBIfam" id="TIGR02123">
    <property type="entry name" value="TRAP_fused"/>
    <property type="match status" value="1"/>
</dbReference>
<keyword evidence="5" id="KW-1185">Reference proteome</keyword>
<dbReference type="PANTHER" id="PTHR43849">
    <property type="entry name" value="BLL3936 PROTEIN"/>
    <property type="match status" value="1"/>
</dbReference>
<sequence length="727" mass="77213">MANTETESEFSQGEIDALVKEHDSESNFRDLAGKVALLVTVCSVGLSLFHVYTAGFGLLNEIAHRTIHLTVVLGLVFLVFPRKRAEPTKKIWIQSAMFAAFYSYLALSLFKSLEPTLPNILGLLAIGVLIVLTLPFPGSSKSSQSVAGRDWIFAVCAAGFSLYLTVFFEKIFIINVGEPGNTEYLIGLVAIIMTLEATRRTMGSVLPVIAVITVLYALAGPYLPGILAHRGYSIVRIINHLFVGTEGIYGIAVGVVATYVFHFVLFGILAQMSGLGQLFIDLASIIAGRYSGGSAKVSVVSSGFFGMISGSPIANTVTTGAFTIPLMKKSGFSARFAGAVEASASCGGQVTPPIMGASAFVMTEMLGVPYNEIILIAIIPAAFHYLAILLMVHLEAKRLGLKGMSADRIPQFKAVFSRSWHLFIPLGAMVALLLMQYTPFLAAFWGIILTIVFSYVPILTNMVGKANMDTSYVLTPKKLVIGFEDGAKFALAIGAACACVGFLLGAMTLTGLGFKFSAAVVDLANDMATVIASYDFTGLLSQQAMALFFGLFFVALACIIMGAGIPTTPTYIILASIAAPALNDFGIPLIATHFFVFYFGVLADVTPPVALAAYAAAGLSRADAMQTGITAFRLSMGKALVPFMFVYAPSLLFIDFNAVEFISALLGGILSIVALSSAYIGWFGKDFGTGGKLLLTLGGLLLIVPSLSVKAVGLVLVVGYLFILNRR</sequence>
<feature type="domain" description="TRAP C4-dicarboxylate transport system permease DctM subunit" evidence="3">
    <location>
        <begin position="190"/>
        <end position="656"/>
    </location>
</feature>
<feature type="transmembrane region" description="Helical" evidence="2">
    <location>
        <begin position="694"/>
        <end position="723"/>
    </location>
</feature>
<accession>A0ABW5BNH2</accession>